<comment type="function">
    <text evidence="10">Binds directly to 23S rRNA. The L1 stalk is quite mobile in the ribosome, and is involved in E site tRNA release.</text>
</comment>
<gene>
    <name evidence="10" type="primary">rplA</name>
    <name evidence="12" type="ORF">ENV30_09625</name>
</gene>
<comment type="function">
    <text evidence="10">Protein L1 is also a translational repressor protein, it controls the translation of the L11 operon by binding to its mRNA.</text>
</comment>
<dbReference type="InterPro" id="IPR028364">
    <property type="entry name" value="Ribosomal_uL1/biogenesis"/>
</dbReference>
<dbReference type="GO" id="GO:0019843">
    <property type="term" value="F:rRNA binding"/>
    <property type="evidence" value="ECO:0007669"/>
    <property type="project" value="UniProtKB-UniRule"/>
</dbReference>
<evidence type="ECO:0000256" key="10">
    <source>
        <dbReference type="HAMAP-Rule" id="MF_01318"/>
    </source>
</evidence>
<dbReference type="PANTHER" id="PTHR36427">
    <property type="entry name" value="54S RIBOSOMAL PROTEIN L1, MITOCHONDRIAL"/>
    <property type="match status" value="1"/>
</dbReference>
<evidence type="ECO:0000256" key="5">
    <source>
        <dbReference type="ARBA" id="ARBA00022845"/>
    </source>
</evidence>
<dbReference type="PANTHER" id="PTHR36427:SF3">
    <property type="entry name" value="LARGE RIBOSOMAL SUBUNIT PROTEIN UL1M"/>
    <property type="match status" value="1"/>
</dbReference>
<dbReference type="Gene3D" id="3.30.190.20">
    <property type="match status" value="1"/>
</dbReference>
<comment type="similarity">
    <text evidence="1 10 11">Belongs to the universal ribosomal protein uL1 family.</text>
</comment>
<evidence type="ECO:0000256" key="8">
    <source>
        <dbReference type="ARBA" id="ARBA00023274"/>
    </source>
</evidence>
<evidence type="ECO:0000256" key="6">
    <source>
        <dbReference type="ARBA" id="ARBA00022884"/>
    </source>
</evidence>
<evidence type="ECO:0000256" key="4">
    <source>
        <dbReference type="ARBA" id="ARBA00022730"/>
    </source>
</evidence>
<dbReference type="Pfam" id="PF00687">
    <property type="entry name" value="Ribosomal_L1"/>
    <property type="match status" value="1"/>
</dbReference>
<dbReference type="PROSITE" id="PS01199">
    <property type="entry name" value="RIBOSOMAL_L1"/>
    <property type="match status" value="1"/>
</dbReference>
<dbReference type="GO" id="GO:0006417">
    <property type="term" value="P:regulation of translation"/>
    <property type="evidence" value="ECO:0007669"/>
    <property type="project" value="UniProtKB-KW"/>
</dbReference>
<evidence type="ECO:0000256" key="1">
    <source>
        <dbReference type="ARBA" id="ARBA00010531"/>
    </source>
</evidence>
<accession>A0A7V4DF04</accession>
<dbReference type="GO" id="GO:0003735">
    <property type="term" value="F:structural constituent of ribosome"/>
    <property type="evidence" value="ECO:0007669"/>
    <property type="project" value="InterPro"/>
</dbReference>
<dbReference type="CDD" id="cd00403">
    <property type="entry name" value="Ribosomal_L1"/>
    <property type="match status" value="1"/>
</dbReference>
<evidence type="ECO:0000313" key="12">
    <source>
        <dbReference type="EMBL" id="HGI31544.1"/>
    </source>
</evidence>
<comment type="caution">
    <text evidence="12">The sequence shown here is derived from an EMBL/GenBank/DDBJ whole genome shotgun (WGS) entry which is preliminary data.</text>
</comment>
<reference evidence="12" key="1">
    <citation type="journal article" date="2020" name="mSystems">
        <title>Genome- and Community-Level Interaction Insights into Carbon Utilization and Element Cycling Functions of Hydrothermarchaeota in Hydrothermal Sediment.</title>
        <authorList>
            <person name="Zhou Z."/>
            <person name="Liu Y."/>
            <person name="Xu W."/>
            <person name="Pan J."/>
            <person name="Luo Z.H."/>
            <person name="Li M."/>
        </authorList>
    </citation>
    <scope>NUCLEOTIDE SEQUENCE [LARGE SCALE GENOMIC DNA]</scope>
    <source>
        <strain evidence="12">SpSt-747</strain>
    </source>
</reference>
<dbReference type="AlphaFoldDB" id="A0A7V4DF04"/>
<organism evidence="12">
    <name type="scientific">Candidatus Caldatribacterium californiense</name>
    <dbReference type="NCBI Taxonomy" id="1454726"/>
    <lineage>
        <taxon>Bacteria</taxon>
        <taxon>Pseudomonadati</taxon>
        <taxon>Atribacterota</taxon>
        <taxon>Atribacteria</taxon>
        <taxon>Atribacterales</taxon>
        <taxon>Candidatus Caldatribacteriaceae</taxon>
        <taxon>Candidatus Caldatribacterium</taxon>
    </lineage>
</organism>
<dbReference type="GO" id="GO:0006412">
    <property type="term" value="P:translation"/>
    <property type="evidence" value="ECO:0007669"/>
    <property type="project" value="UniProtKB-UniRule"/>
</dbReference>
<keyword evidence="5 10" id="KW-0810">Translation regulation</keyword>
<comment type="subunit">
    <text evidence="10">Part of the 50S ribosomal subunit.</text>
</comment>
<dbReference type="SUPFAM" id="SSF56808">
    <property type="entry name" value="Ribosomal protein L1"/>
    <property type="match status" value="1"/>
</dbReference>
<dbReference type="FunFam" id="3.40.50.790:FF:000001">
    <property type="entry name" value="50S ribosomal protein L1"/>
    <property type="match status" value="1"/>
</dbReference>
<keyword evidence="6 10" id="KW-0694">RNA-binding</keyword>
<evidence type="ECO:0000256" key="3">
    <source>
        <dbReference type="ARBA" id="ARBA00022555"/>
    </source>
</evidence>
<dbReference type="InterPro" id="IPR023674">
    <property type="entry name" value="Ribosomal_uL1-like"/>
</dbReference>
<keyword evidence="2 10" id="KW-0678">Repressor</keyword>
<dbReference type="InterPro" id="IPR002143">
    <property type="entry name" value="Ribosomal_uL1"/>
</dbReference>
<name>A0A7V4DF04_9BACT</name>
<dbReference type="NCBIfam" id="TIGR01169">
    <property type="entry name" value="rplA_bact"/>
    <property type="match status" value="1"/>
</dbReference>
<proteinExistence type="inferred from homology"/>
<dbReference type="GO" id="GO:0015934">
    <property type="term" value="C:large ribosomal subunit"/>
    <property type="evidence" value="ECO:0007669"/>
    <property type="project" value="InterPro"/>
</dbReference>
<dbReference type="InterPro" id="IPR016095">
    <property type="entry name" value="Ribosomal_uL1_3-a/b-sand"/>
</dbReference>
<dbReference type="HAMAP" id="MF_01318_B">
    <property type="entry name" value="Ribosomal_uL1_B"/>
    <property type="match status" value="1"/>
</dbReference>
<dbReference type="EMBL" id="DTFV01000135">
    <property type="protein sequence ID" value="HGI31544.1"/>
    <property type="molecule type" value="Genomic_DNA"/>
</dbReference>
<keyword evidence="8 10" id="KW-0687">Ribonucleoprotein</keyword>
<dbReference type="Gene3D" id="3.40.50.790">
    <property type="match status" value="1"/>
</dbReference>
<keyword evidence="4 10" id="KW-0699">rRNA-binding</keyword>
<dbReference type="PIRSF" id="PIRSF002155">
    <property type="entry name" value="Ribosomal_L1"/>
    <property type="match status" value="1"/>
</dbReference>
<protein>
    <recommendedName>
        <fullName evidence="9 10">Large ribosomal subunit protein uL1</fullName>
    </recommendedName>
</protein>
<evidence type="ECO:0000256" key="9">
    <source>
        <dbReference type="ARBA" id="ARBA00035241"/>
    </source>
</evidence>
<evidence type="ECO:0000256" key="11">
    <source>
        <dbReference type="RuleBase" id="RU000659"/>
    </source>
</evidence>
<sequence length="238" mass="26097">MAERSKRYLALKAKIEPGKLYDPESAVRLLKEMASARFNETVEMVLNLGIDPRQSDQQVRGTVVLPHGTGKTVRVLVFAQGEKAREAQEAGADYVGGEELVEKIQKGWFEFDAAVATPDMMRIVSRLGKILGPRGLMPNAKTGTVTFDIAQAVREIKGGRIEIRNDKLGNVHLPIGKASFTEEQILDNFYAALDAVVRLKPPAAKGRYIKKIVLSLTMSPGVPVDVNTALARMEKRAA</sequence>
<keyword evidence="7 10" id="KW-0689">Ribosomal protein</keyword>
<dbReference type="GO" id="GO:0000049">
    <property type="term" value="F:tRNA binding"/>
    <property type="evidence" value="ECO:0007669"/>
    <property type="project" value="UniProtKB-KW"/>
</dbReference>
<evidence type="ECO:0000256" key="7">
    <source>
        <dbReference type="ARBA" id="ARBA00022980"/>
    </source>
</evidence>
<evidence type="ECO:0000256" key="2">
    <source>
        <dbReference type="ARBA" id="ARBA00022491"/>
    </source>
</evidence>
<dbReference type="InterPro" id="IPR005878">
    <property type="entry name" value="Ribosom_uL1_bac-type"/>
</dbReference>
<dbReference type="InterPro" id="IPR023673">
    <property type="entry name" value="Ribosomal_uL1_CS"/>
</dbReference>
<keyword evidence="3 10" id="KW-0820">tRNA-binding</keyword>